<evidence type="ECO:0000259" key="7">
    <source>
        <dbReference type="Pfam" id="PF01545"/>
    </source>
</evidence>
<evidence type="ECO:0000256" key="1">
    <source>
        <dbReference type="ARBA" id="ARBA00004141"/>
    </source>
</evidence>
<dbReference type="InterPro" id="IPR027469">
    <property type="entry name" value="Cation_efflux_TMD_sf"/>
</dbReference>
<evidence type="ECO:0000313" key="10">
    <source>
        <dbReference type="Proteomes" id="UP000027153"/>
    </source>
</evidence>
<evidence type="ECO:0000256" key="2">
    <source>
        <dbReference type="ARBA" id="ARBA00022448"/>
    </source>
</evidence>
<dbReference type="SUPFAM" id="SSF161111">
    <property type="entry name" value="Cation efflux protein transmembrane domain-like"/>
    <property type="match status" value="1"/>
</dbReference>
<protein>
    <submittedName>
        <fullName evidence="9">Cation diffusion facilitator family transporter</fullName>
    </submittedName>
</protein>
<dbReference type="GO" id="GO:0015086">
    <property type="term" value="F:cadmium ion transmembrane transporter activity"/>
    <property type="evidence" value="ECO:0007669"/>
    <property type="project" value="TreeGrafter"/>
</dbReference>
<dbReference type="InterPro" id="IPR027470">
    <property type="entry name" value="Cation_efflux_CTD"/>
</dbReference>
<sequence length="312" mass="34700">MYDKNNRYSAAHKEITSAARLSIYSNTFLLSLKLITGFFMGSISVLSEAFHSGIDLLAAVIANYSVGKAGKPADDIHTFGHGKFENISGTVEALLVFVVSFIILFTAFKDLLKGGSVEFIGAGLAIMGISAVVNFFISRKIMKVAKRTESIALEADAYHLSTDVYTSAGVFIGLALIQITENPIFDPILAIIVALIILRAAYNLTKRSVSGLMDVKLSDREENIIKSIIDDHYSQYAEYHDLRTRMSGAERFVDLHLVVPKNQHVADAHEFCDHLEKDIRERIPNLSMLIHIEPCEIDCEICRKLDICRIRD</sequence>
<evidence type="ECO:0000256" key="6">
    <source>
        <dbReference type="SAM" id="Phobius"/>
    </source>
</evidence>
<keyword evidence="10" id="KW-1185">Reference proteome</keyword>
<feature type="transmembrane region" description="Helical" evidence="6">
    <location>
        <begin position="87"/>
        <end position="107"/>
    </location>
</feature>
<evidence type="ECO:0000256" key="3">
    <source>
        <dbReference type="ARBA" id="ARBA00022692"/>
    </source>
</evidence>
<dbReference type="GO" id="GO:0015093">
    <property type="term" value="F:ferrous iron transmembrane transporter activity"/>
    <property type="evidence" value="ECO:0007669"/>
    <property type="project" value="TreeGrafter"/>
</dbReference>
<dbReference type="Pfam" id="PF16916">
    <property type="entry name" value="ZT_dimer"/>
    <property type="match status" value="1"/>
</dbReference>
<keyword evidence="3 6" id="KW-0812">Transmembrane</keyword>
<reference evidence="9 10" key="1">
    <citation type="journal article" date="2013" name="Nature">
        <title>Anaerobic oxidation of methane coupled to nitrate reduction in a novel archaeal lineage.</title>
        <authorList>
            <person name="Haroon M.F."/>
            <person name="Hu S."/>
            <person name="Shi Y."/>
            <person name="Imelfort M."/>
            <person name="Keller J."/>
            <person name="Hugenholtz P."/>
            <person name="Yuan Z."/>
            <person name="Tyson G.W."/>
        </authorList>
    </citation>
    <scope>NUCLEOTIDE SEQUENCE [LARGE SCALE GENOMIC DNA]</scope>
    <source>
        <strain evidence="9 10">ANME-2d</strain>
    </source>
</reference>
<organism evidence="9 10">
    <name type="scientific">Candidatus Methanoperedens nitratireducens</name>
    <dbReference type="NCBI Taxonomy" id="1392998"/>
    <lineage>
        <taxon>Archaea</taxon>
        <taxon>Methanobacteriati</taxon>
        <taxon>Methanobacteriota</taxon>
        <taxon>Stenosarchaea group</taxon>
        <taxon>Methanomicrobia</taxon>
        <taxon>Methanosarcinales</taxon>
        <taxon>ANME-2 cluster</taxon>
        <taxon>Candidatus Methanoperedentaceae</taxon>
        <taxon>Candidatus Methanoperedens</taxon>
    </lineage>
</organism>
<feature type="transmembrane region" description="Helical" evidence="6">
    <location>
        <begin position="119"/>
        <end position="137"/>
    </location>
</feature>
<gene>
    <name evidence="9" type="ORF">ANME2D_01069</name>
</gene>
<dbReference type="GO" id="GO:0006882">
    <property type="term" value="P:intracellular zinc ion homeostasis"/>
    <property type="evidence" value="ECO:0007669"/>
    <property type="project" value="TreeGrafter"/>
</dbReference>
<feature type="domain" description="Cation efflux protein cytoplasmic" evidence="8">
    <location>
        <begin position="218"/>
        <end position="295"/>
    </location>
</feature>
<name>A0A062V7T6_9EURY</name>
<feature type="domain" description="Cation efflux protein transmembrane" evidence="7">
    <location>
        <begin position="21"/>
        <end position="213"/>
    </location>
</feature>
<dbReference type="InterPro" id="IPR058533">
    <property type="entry name" value="Cation_efflux_TM"/>
</dbReference>
<dbReference type="AlphaFoldDB" id="A0A062V7T6"/>
<dbReference type="GO" id="GO:0015341">
    <property type="term" value="F:zinc efflux antiporter activity"/>
    <property type="evidence" value="ECO:0007669"/>
    <property type="project" value="TreeGrafter"/>
</dbReference>
<dbReference type="InterPro" id="IPR036837">
    <property type="entry name" value="Cation_efflux_CTD_sf"/>
</dbReference>
<evidence type="ECO:0000313" key="9">
    <source>
        <dbReference type="EMBL" id="KCZ72638.1"/>
    </source>
</evidence>
<keyword evidence="4 6" id="KW-1133">Transmembrane helix</keyword>
<evidence type="ECO:0000259" key="8">
    <source>
        <dbReference type="Pfam" id="PF16916"/>
    </source>
</evidence>
<dbReference type="NCBIfam" id="TIGR01297">
    <property type="entry name" value="CDF"/>
    <property type="match status" value="1"/>
</dbReference>
<dbReference type="InterPro" id="IPR050291">
    <property type="entry name" value="CDF_Transporter"/>
</dbReference>
<keyword evidence="2" id="KW-0813">Transport</keyword>
<feature type="transmembrane region" description="Helical" evidence="6">
    <location>
        <begin position="21"/>
        <end position="43"/>
    </location>
</feature>
<dbReference type="PANTHER" id="PTHR43840">
    <property type="entry name" value="MITOCHONDRIAL METAL TRANSPORTER 1-RELATED"/>
    <property type="match status" value="1"/>
</dbReference>
<feature type="transmembrane region" description="Helical" evidence="6">
    <location>
        <begin position="157"/>
        <end position="178"/>
    </location>
</feature>
<dbReference type="SUPFAM" id="SSF160240">
    <property type="entry name" value="Cation efflux protein cytoplasmic domain-like"/>
    <property type="match status" value="1"/>
</dbReference>
<dbReference type="PATRIC" id="fig|1392998.3.peg.1235"/>
<dbReference type="OrthoDB" id="8907at2157"/>
<dbReference type="RefSeq" id="WP_048089550.1">
    <property type="nucleotide sequence ID" value="NZ_JMIY01000002.1"/>
</dbReference>
<accession>A0A062V7T6</accession>
<keyword evidence="5 6" id="KW-0472">Membrane</keyword>
<dbReference type="GO" id="GO:0005886">
    <property type="term" value="C:plasma membrane"/>
    <property type="evidence" value="ECO:0007669"/>
    <property type="project" value="TreeGrafter"/>
</dbReference>
<evidence type="ECO:0000256" key="4">
    <source>
        <dbReference type="ARBA" id="ARBA00022989"/>
    </source>
</evidence>
<proteinExistence type="predicted"/>
<evidence type="ECO:0000256" key="5">
    <source>
        <dbReference type="ARBA" id="ARBA00023136"/>
    </source>
</evidence>
<dbReference type="EMBL" id="JMIY01000002">
    <property type="protein sequence ID" value="KCZ72638.1"/>
    <property type="molecule type" value="Genomic_DNA"/>
</dbReference>
<comment type="subcellular location">
    <subcellularLocation>
        <location evidence="1">Membrane</location>
        <topology evidence="1">Multi-pass membrane protein</topology>
    </subcellularLocation>
</comment>
<dbReference type="Gene3D" id="1.20.1510.10">
    <property type="entry name" value="Cation efflux protein transmembrane domain"/>
    <property type="match status" value="1"/>
</dbReference>
<comment type="caution">
    <text evidence="9">The sequence shown here is derived from an EMBL/GenBank/DDBJ whole genome shotgun (WGS) entry which is preliminary data.</text>
</comment>
<dbReference type="InterPro" id="IPR002524">
    <property type="entry name" value="Cation_efflux"/>
</dbReference>
<dbReference type="Gene3D" id="3.30.70.1350">
    <property type="entry name" value="Cation efflux protein, cytoplasmic domain"/>
    <property type="match status" value="1"/>
</dbReference>
<dbReference type="Proteomes" id="UP000027153">
    <property type="component" value="Unassembled WGS sequence"/>
</dbReference>
<feature type="transmembrane region" description="Helical" evidence="6">
    <location>
        <begin position="184"/>
        <end position="202"/>
    </location>
</feature>
<feature type="transmembrane region" description="Helical" evidence="6">
    <location>
        <begin position="49"/>
        <end position="66"/>
    </location>
</feature>
<dbReference type="Pfam" id="PF01545">
    <property type="entry name" value="Cation_efflux"/>
    <property type="match status" value="1"/>
</dbReference>
<dbReference type="PANTHER" id="PTHR43840:SF15">
    <property type="entry name" value="MITOCHONDRIAL METAL TRANSPORTER 1-RELATED"/>
    <property type="match status" value="1"/>
</dbReference>